<gene>
    <name evidence="2" type="ORF">A2024_08515</name>
</gene>
<sequence>MKKLLAAIVVLIGLAFAMTAWTQKSPQPNLVGTWEGSTVSHHKDRGHVQSSQYTFVVEEQKGRMITGYKAWNLLGVDTTEAFSGIISRDGKKFYTAEHDDGYGFGDIISGTQIEVIYLESGSKPKVVLKALKKTSGKPKPRTAVKASSKD</sequence>
<dbReference type="Proteomes" id="UP000177230">
    <property type="component" value="Unassembled WGS sequence"/>
</dbReference>
<evidence type="ECO:0008006" key="4">
    <source>
        <dbReference type="Google" id="ProtNLM"/>
    </source>
</evidence>
<feature type="signal peptide" evidence="1">
    <location>
        <begin position="1"/>
        <end position="22"/>
    </location>
</feature>
<organism evidence="2 3">
    <name type="scientific">Candidatus Edwardsbacteria bacterium GWF2_54_11</name>
    <dbReference type="NCBI Taxonomy" id="1817851"/>
    <lineage>
        <taxon>Bacteria</taxon>
        <taxon>Candidatus Edwardsiibacteriota</taxon>
    </lineage>
</organism>
<evidence type="ECO:0000313" key="2">
    <source>
        <dbReference type="EMBL" id="OGF09319.1"/>
    </source>
</evidence>
<feature type="chain" id="PRO_5009520652" description="Lipocalin-like domain-containing protein" evidence="1">
    <location>
        <begin position="23"/>
        <end position="150"/>
    </location>
</feature>
<evidence type="ECO:0000256" key="1">
    <source>
        <dbReference type="SAM" id="SignalP"/>
    </source>
</evidence>
<name>A0A1F5R4K2_9BACT</name>
<dbReference type="EMBL" id="MFFM01000042">
    <property type="protein sequence ID" value="OGF09319.1"/>
    <property type="molecule type" value="Genomic_DNA"/>
</dbReference>
<dbReference type="AlphaFoldDB" id="A0A1F5R4K2"/>
<protein>
    <recommendedName>
        <fullName evidence="4">Lipocalin-like domain-containing protein</fullName>
    </recommendedName>
</protein>
<evidence type="ECO:0000313" key="3">
    <source>
        <dbReference type="Proteomes" id="UP000177230"/>
    </source>
</evidence>
<proteinExistence type="predicted"/>
<keyword evidence="1" id="KW-0732">Signal</keyword>
<comment type="caution">
    <text evidence="2">The sequence shown here is derived from an EMBL/GenBank/DDBJ whole genome shotgun (WGS) entry which is preliminary data.</text>
</comment>
<accession>A0A1F5R4K2</accession>
<reference evidence="2 3" key="1">
    <citation type="journal article" date="2016" name="Nat. Commun.">
        <title>Thousands of microbial genomes shed light on interconnected biogeochemical processes in an aquifer system.</title>
        <authorList>
            <person name="Anantharaman K."/>
            <person name="Brown C.T."/>
            <person name="Hug L.A."/>
            <person name="Sharon I."/>
            <person name="Castelle C.J."/>
            <person name="Probst A.J."/>
            <person name="Thomas B.C."/>
            <person name="Singh A."/>
            <person name="Wilkins M.J."/>
            <person name="Karaoz U."/>
            <person name="Brodie E.L."/>
            <person name="Williams K.H."/>
            <person name="Hubbard S.S."/>
            <person name="Banfield J.F."/>
        </authorList>
    </citation>
    <scope>NUCLEOTIDE SEQUENCE [LARGE SCALE GENOMIC DNA]</scope>
</reference>